<keyword evidence="3" id="KW-0813">Transport</keyword>
<dbReference type="GO" id="GO:0005634">
    <property type="term" value="C:nucleus"/>
    <property type="evidence" value="ECO:0000318"/>
    <property type="project" value="GO_Central"/>
</dbReference>
<dbReference type="SMART" id="SM00160">
    <property type="entry name" value="RanBD"/>
    <property type="match status" value="1"/>
</dbReference>
<accession>D8R3E7</accession>
<dbReference type="InterPro" id="IPR040466">
    <property type="entry name" value="NKAP"/>
</dbReference>
<feature type="compositionally biased region" description="Gly residues" evidence="9">
    <location>
        <begin position="237"/>
        <end position="246"/>
    </location>
</feature>
<comment type="subcellular location">
    <subcellularLocation>
        <location evidence="1">Nucleus</location>
        <location evidence="1">Nuclear pore complex</location>
    </subcellularLocation>
</comment>
<evidence type="ECO:0000256" key="7">
    <source>
        <dbReference type="ARBA" id="ARBA00023132"/>
    </source>
</evidence>
<dbReference type="InParanoid" id="D8R3E7"/>
<feature type="domain" description="RanBD1" evidence="10">
    <location>
        <begin position="247"/>
        <end position="375"/>
    </location>
</feature>
<dbReference type="KEGG" id="smo:SELMODRAFT_439298"/>
<keyword evidence="7" id="KW-0906">Nuclear pore complex</keyword>
<dbReference type="InterPro" id="IPR015007">
    <property type="entry name" value="NUP2/50/61"/>
</dbReference>
<evidence type="ECO:0000256" key="5">
    <source>
        <dbReference type="ARBA" id="ARBA00022927"/>
    </source>
</evidence>
<dbReference type="SUPFAM" id="SSF50729">
    <property type="entry name" value="PH domain-like"/>
    <property type="match status" value="1"/>
</dbReference>
<evidence type="ECO:0000256" key="8">
    <source>
        <dbReference type="ARBA" id="ARBA00023242"/>
    </source>
</evidence>
<evidence type="ECO:0000259" key="10">
    <source>
        <dbReference type="PROSITE" id="PS50196"/>
    </source>
</evidence>
<keyword evidence="8" id="KW-0539">Nucleus</keyword>
<dbReference type="InterPro" id="IPR045207">
    <property type="entry name" value="RanBD_NUP50_plant"/>
</dbReference>
<dbReference type="STRING" id="88036.D8R3E7"/>
<keyword evidence="4" id="KW-0509">mRNA transport</keyword>
<gene>
    <name evidence="11" type="ORF">SELMODRAFT_439298</name>
</gene>
<feature type="compositionally biased region" description="Basic and acidic residues" evidence="9">
    <location>
        <begin position="398"/>
        <end position="423"/>
    </location>
</feature>
<dbReference type="GO" id="GO:0051028">
    <property type="term" value="P:mRNA transport"/>
    <property type="evidence" value="ECO:0007669"/>
    <property type="project" value="UniProtKB-KW"/>
</dbReference>
<evidence type="ECO:0000256" key="2">
    <source>
        <dbReference type="ARBA" id="ARBA00009313"/>
    </source>
</evidence>
<evidence type="ECO:0000256" key="1">
    <source>
        <dbReference type="ARBA" id="ARBA00004567"/>
    </source>
</evidence>
<keyword evidence="12" id="KW-1185">Reference proteome</keyword>
<feature type="region of interest" description="Disordered" evidence="9">
    <location>
        <begin position="77"/>
        <end position="150"/>
    </location>
</feature>
<dbReference type="InterPro" id="IPR009269">
    <property type="entry name" value="NKAP_C"/>
</dbReference>
<feature type="compositionally biased region" description="Low complexity" evidence="9">
    <location>
        <begin position="506"/>
        <end position="521"/>
    </location>
</feature>
<feature type="region of interest" description="Disordered" evidence="9">
    <location>
        <begin position="1"/>
        <end position="40"/>
    </location>
</feature>
<evidence type="ECO:0000313" key="11">
    <source>
        <dbReference type="EMBL" id="EFJ32932.1"/>
    </source>
</evidence>
<feature type="compositionally biased region" description="Low complexity" evidence="9">
    <location>
        <begin position="222"/>
        <end position="236"/>
    </location>
</feature>
<proteinExistence type="inferred from homology"/>
<dbReference type="AlphaFoldDB" id="D8R3E7"/>
<feature type="compositionally biased region" description="Basic and acidic residues" evidence="9">
    <location>
        <begin position="117"/>
        <end position="139"/>
    </location>
</feature>
<feature type="compositionally biased region" description="Basic and acidic residues" evidence="9">
    <location>
        <begin position="96"/>
        <end position="108"/>
    </location>
</feature>
<dbReference type="eggNOG" id="KOG2812">
    <property type="taxonomic scope" value="Eukaryota"/>
</dbReference>
<dbReference type="Pfam" id="PF00638">
    <property type="entry name" value="Ran_BP1"/>
    <property type="match status" value="1"/>
</dbReference>
<dbReference type="EMBL" id="GL377571">
    <property type="protein sequence ID" value="EFJ32932.1"/>
    <property type="molecule type" value="Genomic_DNA"/>
</dbReference>
<dbReference type="GO" id="GO:0003682">
    <property type="term" value="F:chromatin binding"/>
    <property type="evidence" value="ECO:0007669"/>
    <property type="project" value="InterPro"/>
</dbReference>
<feature type="region of interest" description="Disordered" evidence="9">
    <location>
        <begin position="389"/>
        <end position="551"/>
    </location>
</feature>
<feature type="region of interest" description="Disordered" evidence="9">
    <location>
        <begin position="216"/>
        <end position="250"/>
    </location>
</feature>
<sequence>MADASNKKRGALRQITKDDRADEDEEDASPSEQGTFARASDEVLATRKIVKVRRSSSTAAAPSGPNLFANIQLVAPGTAPPLVSSTPAPAPVMDSSVKDPGENAKDGGKNANGNGNAKEEEEKQAKEEVAPNENGEKEGGNPGKAPVAAALPKSFDQVSSSANAFGSFGTAFSTSSFSFSTTGSSFSFGSSPAMGFGFFGSSTTTTTATPAEGGKFPLFGQAPPSSGDTAAPPSSSSGGGGGGGGHPTVSLQEVPVETGEENEKAAFSGDGILYEFVDKSWKERGKGELKLNLSEDLKKARLVMRSRGNLKLLLNASLFPDMRMSKMDGRSVTFACVNSAAAAASAAKDGKAVLTTYAVKLRDAAGIPEFLGLVEAHKGIKPVAEAAEEAEEVAAVEQKADDQSGSEDAQRNSGEEQAPKEEQGLLPAMAKRRPSISSSSGSSSDDSESESDHRSRRRHRRRNEHEKSRSVSRHKTSTSSRDRKSKSSSSSSKHSKKKKRRRRARSPSPSSSSSPSSSPSSELNDGAPSDDARGGDEAGEEQDSAKQMLEIDEEAIKFRGLLEAQKKAAMGSLESEPMVGPAPAPKTERHISYGGALRPGEGDAIAQYVQQGKRIPRRGEVGLSADEIQKFESLGYVMSGSRHQRMNAIRIRKENQVYSAEDKRALAMFNYEEKAKRERKVMSDLQRLVQRHIGADVGPTHDPFGKGTGAEVDEG</sequence>
<evidence type="ECO:0000256" key="4">
    <source>
        <dbReference type="ARBA" id="ARBA00022816"/>
    </source>
</evidence>
<dbReference type="FunCoup" id="D8R3E7">
    <property type="interactions" value="3688"/>
</dbReference>
<evidence type="ECO:0000256" key="6">
    <source>
        <dbReference type="ARBA" id="ARBA00023010"/>
    </source>
</evidence>
<dbReference type="PANTHER" id="PTHR13087:SF0">
    <property type="entry name" value="NFKB ACTIVATING PROTEIN LIKE"/>
    <property type="match status" value="1"/>
</dbReference>
<dbReference type="InterPro" id="IPR011993">
    <property type="entry name" value="PH-like_dom_sf"/>
</dbReference>
<dbReference type="eggNOG" id="KOG0864">
    <property type="taxonomic scope" value="Eukaryota"/>
</dbReference>
<evidence type="ECO:0000313" key="12">
    <source>
        <dbReference type="Proteomes" id="UP000001514"/>
    </source>
</evidence>
<dbReference type="PANTHER" id="PTHR13087">
    <property type="entry name" value="NF-KAPPA B ACTIVATING PROTEIN"/>
    <property type="match status" value="1"/>
</dbReference>
<name>D8R3E7_SELML</name>
<keyword evidence="6" id="KW-0811">Translocation</keyword>
<dbReference type="GO" id="GO:0010468">
    <property type="term" value="P:regulation of gene expression"/>
    <property type="evidence" value="ECO:0000318"/>
    <property type="project" value="GO_Central"/>
</dbReference>
<feature type="region of interest" description="Disordered" evidence="9">
    <location>
        <begin position="692"/>
        <end position="715"/>
    </location>
</feature>
<keyword evidence="5" id="KW-0653">Protein transport</keyword>
<dbReference type="Gene3D" id="2.30.29.30">
    <property type="entry name" value="Pleckstrin-homology domain (PH domain)/Phosphotyrosine-binding domain (PTB)"/>
    <property type="match status" value="1"/>
</dbReference>
<evidence type="ECO:0000256" key="3">
    <source>
        <dbReference type="ARBA" id="ARBA00022448"/>
    </source>
</evidence>
<dbReference type="HOGENOM" id="CLU_386576_0_0_1"/>
<dbReference type="Pfam" id="PF06047">
    <property type="entry name" value="Nkap_C"/>
    <property type="match status" value="1"/>
</dbReference>
<dbReference type="CDD" id="cd13169">
    <property type="entry name" value="RanBD_NUP50_plant"/>
    <property type="match status" value="1"/>
</dbReference>
<dbReference type="PROSITE" id="PS50196">
    <property type="entry name" value="RANBD1"/>
    <property type="match status" value="1"/>
</dbReference>
<feature type="compositionally biased region" description="Basic residues" evidence="9">
    <location>
        <begin position="493"/>
        <end position="505"/>
    </location>
</feature>
<dbReference type="InterPro" id="IPR000156">
    <property type="entry name" value="Ran_bind_dom"/>
</dbReference>
<dbReference type="Pfam" id="PF08911">
    <property type="entry name" value="NUP50"/>
    <property type="match status" value="1"/>
</dbReference>
<reference evidence="11 12" key="1">
    <citation type="journal article" date="2011" name="Science">
        <title>The Selaginella genome identifies genetic changes associated with the evolution of vascular plants.</title>
        <authorList>
            <person name="Banks J.A."/>
            <person name="Nishiyama T."/>
            <person name="Hasebe M."/>
            <person name="Bowman J.L."/>
            <person name="Gribskov M."/>
            <person name="dePamphilis C."/>
            <person name="Albert V.A."/>
            <person name="Aono N."/>
            <person name="Aoyama T."/>
            <person name="Ambrose B.A."/>
            <person name="Ashton N.W."/>
            <person name="Axtell M.J."/>
            <person name="Barker E."/>
            <person name="Barker M.S."/>
            <person name="Bennetzen J.L."/>
            <person name="Bonawitz N.D."/>
            <person name="Chapple C."/>
            <person name="Cheng C."/>
            <person name="Correa L.G."/>
            <person name="Dacre M."/>
            <person name="DeBarry J."/>
            <person name="Dreyer I."/>
            <person name="Elias M."/>
            <person name="Engstrom E.M."/>
            <person name="Estelle M."/>
            <person name="Feng L."/>
            <person name="Finet C."/>
            <person name="Floyd S.K."/>
            <person name="Frommer W.B."/>
            <person name="Fujita T."/>
            <person name="Gramzow L."/>
            <person name="Gutensohn M."/>
            <person name="Harholt J."/>
            <person name="Hattori M."/>
            <person name="Heyl A."/>
            <person name="Hirai T."/>
            <person name="Hiwatashi Y."/>
            <person name="Ishikawa M."/>
            <person name="Iwata M."/>
            <person name="Karol K.G."/>
            <person name="Koehler B."/>
            <person name="Kolukisaoglu U."/>
            <person name="Kubo M."/>
            <person name="Kurata T."/>
            <person name="Lalonde S."/>
            <person name="Li K."/>
            <person name="Li Y."/>
            <person name="Litt A."/>
            <person name="Lyons E."/>
            <person name="Manning G."/>
            <person name="Maruyama T."/>
            <person name="Michael T.P."/>
            <person name="Mikami K."/>
            <person name="Miyazaki S."/>
            <person name="Morinaga S."/>
            <person name="Murata T."/>
            <person name="Mueller-Roeber B."/>
            <person name="Nelson D.R."/>
            <person name="Obara M."/>
            <person name="Oguri Y."/>
            <person name="Olmstead R.G."/>
            <person name="Onodera N."/>
            <person name="Petersen B.L."/>
            <person name="Pils B."/>
            <person name="Prigge M."/>
            <person name="Rensing S.A."/>
            <person name="Riano-Pachon D.M."/>
            <person name="Roberts A.W."/>
            <person name="Sato Y."/>
            <person name="Scheller H.V."/>
            <person name="Schulz B."/>
            <person name="Schulz C."/>
            <person name="Shakirov E.V."/>
            <person name="Shibagaki N."/>
            <person name="Shinohara N."/>
            <person name="Shippen D.E."/>
            <person name="Soerensen I."/>
            <person name="Sotooka R."/>
            <person name="Sugimoto N."/>
            <person name="Sugita M."/>
            <person name="Sumikawa N."/>
            <person name="Tanurdzic M."/>
            <person name="Theissen G."/>
            <person name="Ulvskov P."/>
            <person name="Wakazuki S."/>
            <person name="Weng J.K."/>
            <person name="Willats W.W."/>
            <person name="Wipf D."/>
            <person name="Wolf P.G."/>
            <person name="Yang L."/>
            <person name="Zimmer A.D."/>
            <person name="Zhu Q."/>
            <person name="Mitros T."/>
            <person name="Hellsten U."/>
            <person name="Loque D."/>
            <person name="Otillar R."/>
            <person name="Salamov A."/>
            <person name="Schmutz J."/>
            <person name="Shapiro H."/>
            <person name="Lindquist E."/>
            <person name="Lucas S."/>
            <person name="Rokhsar D."/>
            <person name="Grigoriev I.V."/>
        </authorList>
    </citation>
    <scope>NUCLEOTIDE SEQUENCE [LARGE SCALE GENOMIC DNA]</scope>
</reference>
<protein>
    <recommendedName>
        <fullName evidence="10">RanBD1 domain-containing protein</fullName>
    </recommendedName>
</protein>
<dbReference type="GO" id="GO:0005643">
    <property type="term" value="C:nuclear pore"/>
    <property type="evidence" value="ECO:0007669"/>
    <property type="project" value="UniProtKB-SubCell"/>
</dbReference>
<comment type="similarity">
    <text evidence="2">Belongs to the NKAP family.</text>
</comment>
<evidence type="ECO:0000256" key="9">
    <source>
        <dbReference type="SAM" id="MobiDB-lite"/>
    </source>
</evidence>
<dbReference type="Proteomes" id="UP000001514">
    <property type="component" value="Unassembled WGS sequence"/>
</dbReference>
<feature type="compositionally biased region" description="Low complexity" evidence="9">
    <location>
        <begin position="435"/>
        <end position="444"/>
    </location>
</feature>
<dbReference type="Gramene" id="EFJ32932">
    <property type="protein sequence ID" value="EFJ32932"/>
    <property type="gene ID" value="SELMODRAFT_439298"/>
</dbReference>
<organism evidence="12">
    <name type="scientific">Selaginella moellendorffii</name>
    <name type="common">Spikemoss</name>
    <dbReference type="NCBI Taxonomy" id="88036"/>
    <lineage>
        <taxon>Eukaryota</taxon>
        <taxon>Viridiplantae</taxon>
        <taxon>Streptophyta</taxon>
        <taxon>Embryophyta</taxon>
        <taxon>Tracheophyta</taxon>
        <taxon>Lycopodiopsida</taxon>
        <taxon>Selaginellales</taxon>
        <taxon>Selaginellaceae</taxon>
        <taxon>Selaginella</taxon>
    </lineage>
</organism>
<dbReference type="GO" id="GO:0015031">
    <property type="term" value="P:protein transport"/>
    <property type="evidence" value="ECO:0007669"/>
    <property type="project" value="UniProtKB-KW"/>
</dbReference>